<comment type="caution">
    <text evidence="2">The sequence shown here is derived from an EMBL/GenBank/DDBJ whole genome shotgun (WGS) entry which is preliminary data.</text>
</comment>
<dbReference type="AlphaFoldDB" id="A0A8H6WR80"/>
<gene>
    <name evidence="2" type="ORF">MSAN_02503200</name>
</gene>
<feature type="region of interest" description="Disordered" evidence="1">
    <location>
        <begin position="129"/>
        <end position="167"/>
    </location>
</feature>
<proteinExistence type="predicted"/>
<dbReference type="Proteomes" id="UP000623467">
    <property type="component" value="Unassembled WGS sequence"/>
</dbReference>
<reference evidence="2" key="1">
    <citation type="submission" date="2020-05" db="EMBL/GenBank/DDBJ databases">
        <title>Mycena genomes resolve the evolution of fungal bioluminescence.</title>
        <authorList>
            <person name="Tsai I.J."/>
        </authorList>
    </citation>
    <scope>NUCLEOTIDE SEQUENCE</scope>
    <source>
        <strain evidence="2">160909Yilan</strain>
    </source>
</reference>
<name>A0A8H6WR80_9AGAR</name>
<dbReference type="EMBL" id="JACAZH010000096">
    <property type="protein sequence ID" value="KAF7326596.1"/>
    <property type="molecule type" value="Genomic_DNA"/>
</dbReference>
<organism evidence="2 3">
    <name type="scientific">Mycena sanguinolenta</name>
    <dbReference type="NCBI Taxonomy" id="230812"/>
    <lineage>
        <taxon>Eukaryota</taxon>
        <taxon>Fungi</taxon>
        <taxon>Dikarya</taxon>
        <taxon>Basidiomycota</taxon>
        <taxon>Agaricomycotina</taxon>
        <taxon>Agaricomycetes</taxon>
        <taxon>Agaricomycetidae</taxon>
        <taxon>Agaricales</taxon>
        <taxon>Marasmiineae</taxon>
        <taxon>Mycenaceae</taxon>
        <taxon>Mycena</taxon>
    </lineage>
</organism>
<accession>A0A8H6WR80</accession>
<evidence type="ECO:0000313" key="3">
    <source>
        <dbReference type="Proteomes" id="UP000623467"/>
    </source>
</evidence>
<evidence type="ECO:0000313" key="2">
    <source>
        <dbReference type="EMBL" id="KAF7326596.1"/>
    </source>
</evidence>
<dbReference type="OrthoDB" id="10639969at2759"/>
<keyword evidence="3" id="KW-1185">Reference proteome</keyword>
<protein>
    <submittedName>
        <fullName evidence="2">Uncharacterized protein</fullName>
    </submittedName>
</protein>
<sequence length="167" mass="18510">MNTEPLKAGDAHENDPISSIAKAMLAAQDGLDAARAEKLQTSVTLARRVRSALCGHLQQELRDLRKRYEIELERTSGLSEKVDEIKTLKERLNAVESENARLKEDNKKLIEGQREARSAAKRVMEALQSEVADNMPSDDDSLELLLPSKRRRSAGGAPAKTVVHVRS</sequence>
<evidence type="ECO:0000256" key="1">
    <source>
        <dbReference type="SAM" id="MobiDB-lite"/>
    </source>
</evidence>